<keyword evidence="3" id="KW-1185">Reference proteome</keyword>
<evidence type="ECO:0000313" key="3">
    <source>
        <dbReference type="Proteomes" id="UP001205566"/>
    </source>
</evidence>
<comment type="caution">
    <text evidence="2">The sequence shown here is derived from an EMBL/GenBank/DDBJ whole genome shotgun (WGS) entry which is preliminary data.</text>
</comment>
<organism evidence="2 3">
    <name type="scientific">Microbulbifer elongatus</name>
    <dbReference type="NCBI Taxonomy" id="86173"/>
    <lineage>
        <taxon>Bacteria</taxon>
        <taxon>Pseudomonadati</taxon>
        <taxon>Pseudomonadota</taxon>
        <taxon>Gammaproteobacteria</taxon>
        <taxon>Cellvibrionales</taxon>
        <taxon>Microbulbiferaceae</taxon>
        <taxon>Microbulbifer</taxon>
    </lineage>
</organism>
<gene>
    <name evidence="2" type="ORF">HXX02_08840</name>
</gene>
<protein>
    <recommendedName>
        <fullName evidence="1">Phytase-like domain-containing protein</fullName>
    </recommendedName>
</protein>
<sequence length="344" mass="37932">MTNLNLSHRLSRLFHRAQGSLFLTLVLAAASPQAHPSPLPTTPVVRAHLLNAWWVDGSEGLDISGLSFCHGALLAVADKSSERLYRVAVNNQAASAVLETRAVFSRPPLPDDQPVSVKARALHYASTPHSMDFEGVTCDGEATYLLSERHNRIARLDTGAKQARWLPQRWSESAKAQGYLQRVNAESEGLVKAGEDFWVALERQPRGLLKLQPEDTVGVAFYTLPEVPGLDFRGRAEDLTGLAYYDGALFTLERNAFAVCRRNLHNLRAEWCIQYQHVEEGAEYVYQETRFGKGEGLAINDQGIFVVLDNNGVARAAAPEDARGLLIQLAFPDISELPDVSSET</sequence>
<accession>A0ABT1P0A7</accession>
<evidence type="ECO:0000259" key="1">
    <source>
        <dbReference type="Pfam" id="PF13449"/>
    </source>
</evidence>
<dbReference type="EMBL" id="JACASI010000025">
    <property type="protein sequence ID" value="MCQ3829553.1"/>
    <property type="molecule type" value="Genomic_DNA"/>
</dbReference>
<dbReference type="Pfam" id="PF13449">
    <property type="entry name" value="Phytase-like"/>
    <property type="match status" value="1"/>
</dbReference>
<proteinExistence type="predicted"/>
<dbReference type="InterPro" id="IPR027372">
    <property type="entry name" value="Phytase-like_dom"/>
</dbReference>
<evidence type="ECO:0000313" key="2">
    <source>
        <dbReference type="EMBL" id="MCQ3829553.1"/>
    </source>
</evidence>
<feature type="domain" description="Phytase-like" evidence="1">
    <location>
        <begin position="63"/>
        <end position="255"/>
    </location>
</feature>
<dbReference type="RefSeq" id="WP_255874372.1">
    <property type="nucleotide sequence ID" value="NZ_JACASI010000025.1"/>
</dbReference>
<dbReference type="Proteomes" id="UP001205566">
    <property type="component" value="Unassembled WGS sequence"/>
</dbReference>
<reference evidence="2" key="1">
    <citation type="thesis" date="2020" institute="Technische Universitat Dresden" country="Dresden, Germany">
        <title>The Agarolytic System of Microbulbifer elongatus PORT2, Isolated from Batu Karas, Pangandaran West Java Indonesia.</title>
        <authorList>
            <person name="Anggraeni S.R."/>
        </authorList>
    </citation>
    <scope>NUCLEOTIDE SEQUENCE</scope>
    <source>
        <strain evidence="2">PORT2</strain>
    </source>
</reference>
<name>A0ABT1P0A7_9GAMM</name>